<dbReference type="RefSeq" id="WP_037454593.1">
    <property type="nucleotide sequence ID" value="NZ_AVFL01000012.1"/>
</dbReference>
<comment type="caution">
    <text evidence="2">The sequence shown here is derived from an EMBL/GenBank/DDBJ whole genome shotgun (WGS) entry which is preliminary data.</text>
</comment>
<keyword evidence="3" id="KW-1185">Reference proteome</keyword>
<keyword evidence="1" id="KW-0812">Transmembrane</keyword>
<protein>
    <submittedName>
        <fullName evidence="2">Uncharacterized protein</fullName>
    </submittedName>
</protein>
<feature type="transmembrane region" description="Helical" evidence="1">
    <location>
        <begin position="21"/>
        <end position="42"/>
    </location>
</feature>
<dbReference type="Proteomes" id="UP000019486">
    <property type="component" value="Unassembled WGS sequence"/>
</dbReference>
<organism evidence="2 3">
    <name type="scientific">Skermanella stibiiresistens SB22</name>
    <dbReference type="NCBI Taxonomy" id="1385369"/>
    <lineage>
        <taxon>Bacteria</taxon>
        <taxon>Pseudomonadati</taxon>
        <taxon>Pseudomonadota</taxon>
        <taxon>Alphaproteobacteria</taxon>
        <taxon>Rhodospirillales</taxon>
        <taxon>Azospirillaceae</taxon>
        <taxon>Skermanella</taxon>
    </lineage>
</organism>
<feature type="transmembrane region" description="Helical" evidence="1">
    <location>
        <begin position="78"/>
        <end position="99"/>
    </location>
</feature>
<dbReference type="AlphaFoldDB" id="W9GZY6"/>
<dbReference type="EMBL" id="AVFL01000012">
    <property type="protein sequence ID" value="EWY39500.1"/>
    <property type="molecule type" value="Genomic_DNA"/>
</dbReference>
<keyword evidence="1" id="KW-1133">Transmembrane helix</keyword>
<gene>
    <name evidence="2" type="ORF">N825_06935</name>
</gene>
<evidence type="ECO:0000313" key="3">
    <source>
        <dbReference type="Proteomes" id="UP000019486"/>
    </source>
</evidence>
<keyword evidence="1" id="KW-0472">Membrane</keyword>
<reference evidence="2 3" key="1">
    <citation type="submission" date="2013-08" db="EMBL/GenBank/DDBJ databases">
        <title>The genome sequence of Skermanella stibiiresistens.</title>
        <authorList>
            <person name="Zhu W."/>
            <person name="Wang G."/>
        </authorList>
    </citation>
    <scope>NUCLEOTIDE SEQUENCE [LARGE SCALE GENOMIC DNA]</scope>
    <source>
        <strain evidence="2 3">SB22</strain>
    </source>
</reference>
<dbReference type="OrthoDB" id="9998711at2"/>
<accession>W9GZY6</accession>
<name>W9GZY6_9PROT</name>
<proteinExistence type="predicted"/>
<dbReference type="STRING" id="1385369.N825_06935"/>
<sequence length="108" mass="10631">MSDHQSRAGQPSPLDRPIIRRLGGALAAGMVGGALTAVGLIATDIGGIGTLTLGSAGLGRETVGPAGGTDGDLTGAMLLVWGMAVLFGFVGLAISIMSLGDWSDSPPD</sequence>
<evidence type="ECO:0000256" key="1">
    <source>
        <dbReference type="SAM" id="Phobius"/>
    </source>
</evidence>
<evidence type="ECO:0000313" key="2">
    <source>
        <dbReference type="EMBL" id="EWY39500.1"/>
    </source>
</evidence>